<comment type="similarity">
    <text evidence="1">Belongs to the small GTPase superfamily. Rho family.</text>
</comment>
<accession>A0A814CPC6</accession>
<reference evidence="4" key="1">
    <citation type="submission" date="2021-02" db="EMBL/GenBank/DDBJ databases">
        <authorList>
            <person name="Nowell W R."/>
        </authorList>
    </citation>
    <scope>NUCLEOTIDE SEQUENCE</scope>
</reference>
<dbReference type="InterPro" id="IPR005225">
    <property type="entry name" value="Small_GTP-bd"/>
</dbReference>
<keyword evidence="5" id="KW-1185">Reference proteome</keyword>
<dbReference type="PROSITE" id="PS51419">
    <property type="entry name" value="RAB"/>
    <property type="match status" value="1"/>
</dbReference>
<dbReference type="InterPro" id="IPR001806">
    <property type="entry name" value="Small_GTPase"/>
</dbReference>
<dbReference type="GO" id="GO:0003924">
    <property type="term" value="F:GTPase activity"/>
    <property type="evidence" value="ECO:0007669"/>
    <property type="project" value="InterPro"/>
</dbReference>
<sequence length="359" mass="39892">MASRSSGGLRKSKKLVIVGDGMCGKTCLLFAFKDDRFIPTHDATIFDTYVADIQVDGKTVSGICWQRCFASTIADFQIDLALFDTAGQEDYDRLRPLSYPDTSVVLICFSVDSPVSATSVLEKWIPEVRHFCGTCPVILVACKKDLRTDPEVIAKLKQEGEKPVTSETGREIAARIKADAYMECSAKTRDGVQDLFVHAARLSLKQRSVDVQVNEKTVNLVIFDTAGQEDYARIRALSYADTNIVLVCFSVDSPLSAMSVIENWMPEVREFCGRCPVILVACKTDLRTDNQTIELLQREDETPVTTETGKQIAARIKAYAYMECSARTGEGVQELFQCAAQLTCKKHFRKSSDQRCALL</sequence>
<dbReference type="PANTHER" id="PTHR24072">
    <property type="entry name" value="RHO FAMILY GTPASE"/>
    <property type="match status" value="1"/>
</dbReference>
<evidence type="ECO:0000313" key="4">
    <source>
        <dbReference type="EMBL" id="CAF0943552.1"/>
    </source>
</evidence>
<dbReference type="InterPro" id="IPR003578">
    <property type="entry name" value="Small_GTPase_Rho"/>
</dbReference>
<dbReference type="SMART" id="SM00174">
    <property type="entry name" value="RHO"/>
    <property type="match status" value="2"/>
</dbReference>
<keyword evidence="2" id="KW-0547">Nucleotide-binding</keyword>
<dbReference type="PROSITE" id="PS51421">
    <property type="entry name" value="RAS"/>
    <property type="match status" value="1"/>
</dbReference>
<dbReference type="EMBL" id="CAJNOR010000543">
    <property type="protein sequence ID" value="CAF0943552.1"/>
    <property type="molecule type" value="Genomic_DNA"/>
</dbReference>
<dbReference type="Proteomes" id="UP000663828">
    <property type="component" value="Unassembled WGS sequence"/>
</dbReference>
<dbReference type="PROSITE" id="PS51420">
    <property type="entry name" value="RHO"/>
    <property type="match status" value="2"/>
</dbReference>
<name>A0A814CPC6_ADIRI</name>
<dbReference type="InterPro" id="IPR027417">
    <property type="entry name" value="P-loop_NTPase"/>
</dbReference>
<dbReference type="Gene3D" id="3.40.50.300">
    <property type="entry name" value="P-loop containing nucleotide triphosphate hydrolases"/>
    <property type="match status" value="2"/>
</dbReference>
<gene>
    <name evidence="4" type="ORF">XAT740_LOCUS10255</name>
</gene>
<dbReference type="GO" id="GO:0005525">
    <property type="term" value="F:GTP binding"/>
    <property type="evidence" value="ECO:0007669"/>
    <property type="project" value="UniProtKB-KW"/>
</dbReference>
<evidence type="ECO:0000256" key="1">
    <source>
        <dbReference type="ARBA" id="ARBA00010142"/>
    </source>
</evidence>
<organism evidence="4 5">
    <name type="scientific">Adineta ricciae</name>
    <name type="common">Rotifer</name>
    <dbReference type="NCBI Taxonomy" id="249248"/>
    <lineage>
        <taxon>Eukaryota</taxon>
        <taxon>Metazoa</taxon>
        <taxon>Spiralia</taxon>
        <taxon>Gnathifera</taxon>
        <taxon>Rotifera</taxon>
        <taxon>Eurotatoria</taxon>
        <taxon>Bdelloidea</taxon>
        <taxon>Adinetida</taxon>
        <taxon>Adinetidae</taxon>
        <taxon>Adineta</taxon>
    </lineage>
</organism>
<evidence type="ECO:0000256" key="2">
    <source>
        <dbReference type="ARBA" id="ARBA00022741"/>
    </source>
</evidence>
<dbReference type="CDD" id="cd00157">
    <property type="entry name" value="Rho"/>
    <property type="match status" value="1"/>
</dbReference>
<dbReference type="SUPFAM" id="SSF52540">
    <property type="entry name" value="P-loop containing nucleoside triphosphate hydrolases"/>
    <property type="match status" value="2"/>
</dbReference>
<evidence type="ECO:0000256" key="3">
    <source>
        <dbReference type="ARBA" id="ARBA00023134"/>
    </source>
</evidence>
<dbReference type="GO" id="GO:0007264">
    <property type="term" value="P:small GTPase-mediated signal transduction"/>
    <property type="evidence" value="ECO:0007669"/>
    <property type="project" value="InterPro"/>
</dbReference>
<proteinExistence type="inferred from homology"/>
<dbReference type="PRINTS" id="PR00449">
    <property type="entry name" value="RASTRNSFRMNG"/>
</dbReference>
<comment type="caution">
    <text evidence="4">The sequence shown here is derived from an EMBL/GenBank/DDBJ whole genome shotgun (WGS) entry which is preliminary data.</text>
</comment>
<dbReference type="Pfam" id="PF00071">
    <property type="entry name" value="Ras"/>
    <property type="match status" value="2"/>
</dbReference>
<evidence type="ECO:0000313" key="5">
    <source>
        <dbReference type="Proteomes" id="UP000663828"/>
    </source>
</evidence>
<keyword evidence="3" id="KW-0342">GTP-binding</keyword>
<dbReference type="NCBIfam" id="TIGR00231">
    <property type="entry name" value="small_GTP"/>
    <property type="match status" value="2"/>
</dbReference>
<protein>
    <submittedName>
        <fullName evidence="4">Uncharacterized protein</fullName>
    </submittedName>
</protein>
<dbReference type="FunFam" id="3.40.50.300:FF:001179">
    <property type="entry name" value="Rho family GTPase"/>
    <property type="match status" value="1"/>
</dbReference>
<dbReference type="SMART" id="SM00175">
    <property type="entry name" value="RAB"/>
    <property type="match status" value="1"/>
</dbReference>
<dbReference type="SMART" id="SM00173">
    <property type="entry name" value="RAS"/>
    <property type="match status" value="1"/>
</dbReference>
<dbReference type="AlphaFoldDB" id="A0A814CPC6"/>